<dbReference type="Pfam" id="PF04962">
    <property type="entry name" value="KduI"/>
    <property type="match status" value="1"/>
</dbReference>
<proteinExistence type="inferred from homology"/>
<dbReference type="InterPro" id="IPR027449">
    <property type="entry name" value="KduI_N"/>
</dbReference>
<gene>
    <name evidence="6" type="primary">kduI</name>
    <name evidence="7" type="ORF">DR864_19780</name>
</gene>
<dbReference type="SUPFAM" id="SSF51182">
    <property type="entry name" value="RmlC-like cupins"/>
    <property type="match status" value="1"/>
</dbReference>
<dbReference type="UniPathway" id="UPA00545">
    <property type="reaction ID" value="UER00826"/>
</dbReference>
<dbReference type="EMBL" id="CP030850">
    <property type="protein sequence ID" value="AXE19823.1"/>
    <property type="molecule type" value="Genomic_DNA"/>
</dbReference>
<evidence type="ECO:0000256" key="4">
    <source>
        <dbReference type="ARBA" id="ARBA00022833"/>
    </source>
</evidence>
<evidence type="ECO:0000313" key="8">
    <source>
        <dbReference type="Proteomes" id="UP000251993"/>
    </source>
</evidence>
<feature type="binding site" evidence="6">
    <location>
        <position position="196"/>
    </location>
    <ligand>
        <name>Zn(2+)</name>
        <dbReference type="ChEBI" id="CHEBI:29105"/>
    </ligand>
</feature>
<dbReference type="KEGG" id="run:DR864_19780"/>
<dbReference type="PANTHER" id="PTHR38461">
    <property type="entry name" value="4-DEOXY-L-THREO-5-HEXOSULOSE-URONATE KETOL-ISOMERASE"/>
    <property type="match status" value="1"/>
</dbReference>
<name>A0A344TMF2_9BACT</name>
<comment type="pathway">
    <text evidence="6">Glycan metabolism; pectin degradation; 2-dehydro-3-deoxy-D-gluconate from pectin: step 4/5.</text>
</comment>
<reference evidence="7 8" key="1">
    <citation type="submission" date="2018-07" db="EMBL/GenBank/DDBJ databases">
        <title>Genome sequencing of Runella.</title>
        <authorList>
            <person name="Baek M.-G."/>
            <person name="Yi H."/>
        </authorList>
    </citation>
    <scope>NUCLEOTIDE SEQUENCE [LARGE SCALE GENOMIC DNA]</scope>
    <source>
        <strain evidence="7 8">HYN0085</strain>
    </source>
</reference>
<dbReference type="GO" id="GO:0045490">
    <property type="term" value="P:pectin catabolic process"/>
    <property type="evidence" value="ECO:0007669"/>
    <property type="project" value="UniProtKB-UniRule"/>
</dbReference>
<keyword evidence="5 6" id="KW-0413">Isomerase</keyword>
<keyword evidence="3 6" id="KW-0479">Metal-binding</keyword>
<feature type="binding site" evidence="6">
    <location>
        <position position="203"/>
    </location>
    <ligand>
        <name>Zn(2+)</name>
        <dbReference type="ChEBI" id="CHEBI:29105"/>
    </ligand>
</feature>
<dbReference type="Gene3D" id="2.60.120.520">
    <property type="entry name" value="pectin degrading enzyme 5-keto 4- deoxyuronate isomerase, domain 1"/>
    <property type="match status" value="1"/>
</dbReference>
<dbReference type="RefSeq" id="WP_114068591.1">
    <property type="nucleotide sequence ID" value="NZ_CP030850.1"/>
</dbReference>
<evidence type="ECO:0000256" key="5">
    <source>
        <dbReference type="ARBA" id="ARBA00023235"/>
    </source>
</evidence>
<dbReference type="GO" id="GO:0042840">
    <property type="term" value="P:D-glucuronate catabolic process"/>
    <property type="evidence" value="ECO:0007669"/>
    <property type="project" value="TreeGrafter"/>
</dbReference>
<dbReference type="HAMAP" id="MF_00687">
    <property type="entry name" value="KduI"/>
    <property type="match status" value="1"/>
</dbReference>
<comment type="catalytic activity">
    <reaction evidence="1 6">
        <text>5-dehydro-4-deoxy-D-glucuronate = 3-deoxy-D-glycero-2,5-hexodiulosonate</text>
        <dbReference type="Rhea" id="RHEA:23896"/>
        <dbReference type="ChEBI" id="CHEBI:17117"/>
        <dbReference type="ChEBI" id="CHEBI:29071"/>
        <dbReference type="EC" id="5.3.1.17"/>
    </reaction>
</comment>
<dbReference type="EC" id="5.3.1.17" evidence="6"/>
<comment type="similarity">
    <text evidence="2 6">Belongs to the KduI family.</text>
</comment>
<protein>
    <recommendedName>
        <fullName evidence="6">4-deoxy-L-threo-5-hexosulose-uronate ketol-isomerase</fullName>
        <ecNumber evidence="6">5.3.1.17</ecNumber>
    </recommendedName>
    <alternativeName>
        <fullName evidence="6">5-keto-4-deoxyuronate isomerase</fullName>
    </alternativeName>
    <alternativeName>
        <fullName evidence="6">DKI isomerase</fullName>
    </alternativeName>
</protein>
<evidence type="ECO:0000256" key="3">
    <source>
        <dbReference type="ARBA" id="ARBA00022723"/>
    </source>
</evidence>
<evidence type="ECO:0000313" key="7">
    <source>
        <dbReference type="EMBL" id="AXE19823.1"/>
    </source>
</evidence>
<dbReference type="GO" id="GO:0019698">
    <property type="term" value="P:D-galacturonate catabolic process"/>
    <property type="evidence" value="ECO:0007669"/>
    <property type="project" value="TreeGrafter"/>
</dbReference>
<dbReference type="InterPro" id="IPR014710">
    <property type="entry name" value="RmlC-like_jellyroll"/>
</dbReference>
<sequence length="278" mass="31998">MHIQVRHATNPTDFKRYDTHRIREEFLMEKLFVPDQFHFVYSHYDRMIVGGIKPVGQLHKLPVYEELRADYFLERRELGILNVGGDGFVMVGEELFTLQKRDCLYVGKGHKMVSFKSLDPEFPAKFILISTPAHRLVPTALMKAADAMPVDMGSPEKANTRTIYKYIHAGGLESCQLVMGMTAMKYSSVWNTMPPHVHDRRSEIYVYFDMEEDQRIFHFMGAPEETRHLVVANEQAIISPPWSIHAGAGTTSYSFLWAMAGENYSFTDMDMLTMSEIK</sequence>
<dbReference type="CDD" id="cd20491">
    <property type="entry name" value="cupin_KduI_C"/>
    <property type="match status" value="1"/>
</dbReference>
<dbReference type="InterPro" id="IPR021120">
    <property type="entry name" value="KduI/IolB_isomerase"/>
</dbReference>
<dbReference type="InterPro" id="IPR011051">
    <property type="entry name" value="RmlC_Cupin_sf"/>
</dbReference>
<evidence type="ECO:0000256" key="2">
    <source>
        <dbReference type="ARBA" id="ARBA00008086"/>
    </source>
</evidence>
<dbReference type="Proteomes" id="UP000251993">
    <property type="component" value="Chromosome"/>
</dbReference>
<dbReference type="GO" id="GO:0008697">
    <property type="term" value="F:4-deoxy-L-threo-5-hexosulose-uronate ketol-isomerase activity"/>
    <property type="evidence" value="ECO:0007669"/>
    <property type="project" value="UniProtKB-UniRule"/>
</dbReference>
<dbReference type="GO" id="GO:0008270">
    <property type="term" value="F:zinc ion binding"/>
    <property type="evidence" value="ECO:0007669"/>
    <property type="project" value="UniProtKB-UniRule"/>
</dbReference>
<feature type="binding site" evidence="6">
    <location>
        <position position="198"/>
    </location>
    <ligand>
        <name>Zn(2+)</name>
        <dbReference type="ChEBI" id="CHEBI:29105"/>
    </ligand>
</feature>
<dbReference type="PANTHER" id="PTHR38461:SF1">
    <property type="entry name" value="4-DEOXY-L-THREO-5-HEXOSULOSE-URONATE KETOL-ISOMERASE"/>
    <property type="match status" value="1"/>
</dbReference>
<evidence type="ECO:0000256" key="1">
    <source>
        <dbReference type="ARBA" id="ARBA00000552"/>
    </source>
</evidence>
<dbReference type="InterPro" id="IPR007045">
    <property type="entry name" value="KduI"/>
</dbReference>
<evidence type="ECO:0000256" key="6">
    <source>
        <dbReference type="HAMAP-Rule" id="MF_00687"/>
    </source>
</evidence>
<dbReference type="AlphaFoldDB" id="A0A344TMF2"/>
<keyword evidence="4 6" id="KW-0862">Zinc</keyword>
<dbReference type="CDD" id="cd20294">
    <property type="entry name" value="cupin_KduI_N"/>
    <property type="match status" value="1"/>
</dbReference>
<dbReference type="NCBIfam" id="NF002091">
    <property type="entry name" value="PRK00924.1"/>
    <property type="match status" value="1"/>
</dbReference>
<dbReference type="OrthoDB" id="9770644at2"/>
<comment type="function">
    <text evidence="6">Catalyzes the isomerization of 5-dehydro-4-deoxy-D-glucuronate to 3-deoxy-D-glycero-2,5-hexodiulosonate.</text>
</comment>
<dbReference type="Gene3D" id="2.60.120.10">
    <property type="entry name" value="Jelly Rolls"/>
    <property type="match status" value="1"/>
</dbReference>
<organism evidence="7 8">
    <name type="scientific">Runella rosea</name>
    <dbReference type="NCBI Taxonomy" id="2259595"/>
    <lineage>
        <taxon>Bacteria</taxon>
        <taxon>Pseudomonadati</taxon>
        <taxon>Bacteroidota</taxon>
        <taxon>Cytophagia</taxon>
        <taxon>Cytophagales</taxon>
        <taxon>Spirosomataceae</taxon>
        <taxon>Runella</taxon>
    </lineage>
</organism>
<keyword evidence="8" id="KW-1185">Reference proteome</keyword>
<comment type="cofactor">
    <cofactor evidence="6">
        <name>Zn(2+)</name>
        <dbReference type="ChEBI" id="CHEBI:29105"/>
    </cofactor>
    <text evidence="6">Binds 1 zinc ion per subunit.</text>
</comment>
<feature type="binding site" evidence="6">
    <location>
        <position position="245"/>
    </location>
    <ligand>
        <name>Zn(2+)</name>
        <dbReference type="ChEBI" id="CHEBI:29105"/>
    </ligand>
</feature>
<accession>A0A344TMF2</accession>
<dbReference type="PIRSF" id="PIRSF006625">
    <property type="entry name" value="KduI"/>
    <property type="match status" value="1"/>
</dbReference>